<reference evidence="4 5" key="1">
    <citation type="submission" date="2020-01" db="EMBL/GenBank/DDBJ databases">
        <title>Paenibacillus soybeanensis sp. nov. isolated from the nodules of soybean (Glycine max(L.) Merr).</title>
        <authorList>
            <person name="Wang H."/>
        </authorList>
    </citation>
    <scope>NUCLEOTIDE SEQUENCE [LARGE SCALE GENOMIC DNA]</scope>
    <source>
        <strain evidence="4 5">DSM 23054</strain>
    </source>
</reference>
<keyword evidence="2 4" id="KW-0378">Hydrolase</keyword>
<keyword evidence="5" id="KW-1185">Reference proteome</keyword>
<evidence type="ECO:0000313" key="5">
    <source>
        <dbReference type="Proteomes" id="UP000558113"/>
    </source>
</evidence>
<evidence type="ECO:0000256" key="2">
    <source>
        <dbReference type="ARBA" id="ARBA00022801"/>
    </source>
</evidence>
<dbReference type="PRINTS" id="PR00413">
    <property type="entry name" value="HADHALOGNASE"/>
</dbReference>
<dbReference type="Proteomes" id="UP000558113">
    <property type="component" value="Unassembled WGS sequence"/>
</dbReference>
<dbReference type="InterPro" id="IPR023214">
    <property type="entry name" value="HAD_sf"/>
</dbReference>
<gene>
    <name evidence="4" type="ORF">GT003_04695</name>
</gene>
<protein>
    <submittedName>
        <fullName evidence="4">HAD-IA family hydrolase</fullName>
    </submittedName>
</protein>
<organism evidence="4 5">
    <name type="scientific">Paenibacillus sacheonensis</name>
    <dbReference type="NCBI Taxonomy" id="742054"/>
    <lineage>
        <taxon>Bacteria</taxon>
        <taxon>Bacillati</taxon>
        <taxon>Bacillota</taxon>
        <taxon>Bacilli</taxon>
        <taxon>Bacillales</taxon>
        <taxon>Paenibacillaceae</taxon>
        <taxon>Paenibacillus</taxon>
    </lineage>
</organism>
<dbReference type="InterPro" id="IPR036412">
    <property type="entry name" value="HAD-like_sf"/>
</dbReference>
<name>A0A7X5BX77_9BACL</name>
<dbReference type="InterPro" id="IPR006439">
    <property type="entry name" value="HAD-SF_hydro_IA"/>
</dbReference>
<dbReference type="InterPro" id="IPR051400">
    <property type="entry name" value="HAD-like_hydrolase"/>
</dbReference>
<dbReference type="SUPFAM" id="SSF56784">
    <property type="entry name" value="HAD-like"/>
    <property type="match status" value="1"/>
</dbReference>
<dbReference type="SFLD" id="SFLDG01129">
    <property type="entry name" value="C1.5:_HAD__Beta-PGM__Phosphata"/>
    <property type="match status" value="1"/>
</dbReference>
<dbReference type="SFLD" id="SFLDS00003">
    <property type="entry name" value="Haloacid_Dehalogenase"/>
    <property type="match status" value="1"/>
</dbReference>
<dbReference type="Pfam" id="PF00702">
    <property type="entry name" value="Hydrolase"/>
    <property type="match status" value="1"/>
</dbReference>
<accession>A0A7X5BX77</accession>
<proteinExistence type="predicted"/>
<evidence type="ECO:0000313" key="4">
    <source>
        <dbReference type="EMBL" id="NBC68297.1"/>
    </source>
</evidence>
<comment type="cofactor">
    <cofactor evidence="1">
        <name>Mg(2+)</name>
        <dbReference type="ChEBI" id="CHEBI:18420"/>
    </cofactor>
</comment>
<comment type="caution">
    <text evidence="4">The sequence shown here is derived from an EMBL/GenBank/DDBJ whole genome shotgun (WGS) entry which is preliminary data.</text>
</comment>
<keyword evidence="3" id="KW-0460">Magnesium</keyword>
<evidence type="ECO:0000256" key="1">
    <source>
        <dbReference type="ARBA" id="ARBA00001946"/>
    </source>
</evidence>
<dbReference type="GO" id="GO:0016787">
    <property type="term" value="F:hydrolase activity"/>
    <property type="evidence" value="ECO:0007669"/>
    <property type="project" value="UniProtKB-KW"/>
</dbReference>
<dbReference type="NCBIfam" id="TIGR01549">
    <property type="entry name" value="HAD-SF-IA-v1"/>
    <property type="match status" value="1"/>
</dbReference>
<dbReference type="Gene3D" id="3.40.50.1000">
    <property type="entry name" value="HAD superfamily/HAD-like"/>
    <property type="match status" value="1"/>
</dbReference>
<evidence type="ECO:0000256" key="3">
    <source>
        <dbReference type="ARBA" id="ARBA00022842"/>
    </source>
</evidence>
<dbReference type="NCBIfam" id="TIGR01509">
    <property type="entry name" value="HAD-SF-IA-v3"/>
    <property type="match status" value="1"/>
</dbReference>
<dbReference type="RefSeq" id="WP_161694959.1">
    <property type="nucleotide sequence ID" value="NZ_JAAAMU010000002.1"/>
</dbReference>
<dbReference type="OrthoDB" id="9809962at2"/>
<sequence length="225" mass="26004">MTVRAVFFDLFETLVTEFEEGRRRSGRAYDYSQLLGLSNEDFKQEWAKRQAQRMNGTFGDYPEVIRDIVSGRGLTIDEEAIRSLHESRMEEKRLPFHPIRPAIIKLLKELRSKQLKIGLISNCTREEVAEWARSDLSSYFDDALFSYEVKCAKPDEAIYRLACSRLNVRPDQCLFVGDGGSHELEGARAAGLAVYHAVWFNSHIESEFPKLRQPGDLLDRWNVLR</sequence>
<dbReference type="PANTHER" id="PTHR46470">
    <property type="entry name" value="N-ACYLNEURAMINATE-9-PHOSPHATASE"/>
    <property type="match status" value="1"/>
</dbReference>
<dbReference type="EMBL" id="JAAAMU010000002">
    <property type="protein sequence ID" value="NBC68297.1"/>
    <property type="molecule type" value="Genomic_DNA"/>
</dbReference>
<dbReference type="AlphaFoldDB" id="A0A7X5BX77"/>
<dbReference type="GO" id="GO:0044281">
    <property type="term" value="P:small molecule metabolic process"/>
    <property type="evidence" value="ECO:0007669"/>
    <property type="project" value="UniProtKB-ARBA"/>
</dbReference>